<accession>A0AAU9SHS5</accession>
<sequence>MFYHEGRVSGKSTTGWLTDEDYTINKATESYEFPMWMLDFAQGPRKNYTSWPIYLSRGYRFHTHAHGQNKKTQHYGVYVKGTTDADYYGLIEDIMMIKYHGAVGLKAMIFKCKWFNTTEGRGFRKHPSGIVDVSPRYEKYDPFILSGNCDQVCFIPYPHVRRSSSDWWACTKVMPREFRETSEVALQAVQDDTHNQVVAASAMIRIESHIVEDASDYDMQPVCPPNDEYISEDELEDSANDSDSDTDSD</sequence>
<reference evidence="3 4" key="1">
    <citation type="submission" date="2022-03" db="EMBL/GenBank/DDBJ databases">
        <authorList>
            <person name="Nunn A."/>
            <person name="Chopra R."/>
            <person name="Nunn A."/>
            <person name="Contreras Garrido A."/>
        </authorList>
    </citation>
    <scope>NUCLEOTIDE SEQUENCE [LARGE SCALE GENOMIC DNA]</scope>
</reference>
<organism evidence="3 4">
    <name type="scientific">Thlaspi arvense</name>
    <name type="common">Field penny-cress</name>
    <dbReference type="NCBI Taxonomy" id="13288"/>
    <lineage>
        <taxon>Eukaryota</taxon>
        <taxon>Viridiplantae</taxon>
        <taxon>Streptophyta</taxon>
        <taxon>Embryophyta</taxon>
        <taxon>Tracheophyta</taxon>
        <taxon>Spermatophyta</taxon>
        <taxon>Magnoliopsida</taxon>
        <taxon>eudicotyledons</taxon>
        <taxon>Gunneridae</taxon>
        <taxon>Pentapetalae</taxon>
        <taxon>rosids</taxon>
        <taxon>malvids</taxon>
        <taxon>Brassicales</taxon>
        <taxon>Brassicaceae</taxon>
        <taxon>Thlaspideae</taxon>
        <taxon>Thlaspi</taxon>
    </lineage>
</organism>
<feature type="domain" description="DUF4216" evidence="2">
    <location>
        <begin position="97"/>
        <end position="169"/>
    </location>
</feature>
<name>A0AAU9SHS5_THLAR</name>
<dbReference type="InterPro" id="IPR025312">
    <property type="entry name" value="DUF4216"/>
</dbReference>
<evidence type="ECO:0000313" key="3">
    <source>
        <dbReference type="EMBL" id="CAH2065613.1"/>
    </source>
</evidence>
<dbReference type="EMBL" id="OU466861">
    <property type="protein sequence ID" value="CAH2065613.1"/>
    <property type="molecule type" value="Genomic_DNA"/>
</dbReference>
<dbReference type="AlphaFoldDB" id="A0AAU9SHS5"/>
<feature type="region of interest" description="Disordered" evidence="1">
    <location>
        <begin position="215"/>
        <end position="249"/>
    </location>
</feature>
<proteinExistence type="predicted"/>
<gene>
    <name evidence="3" type="ORF">TAV2_LOCUS15719</name>
</gene>
<dbReference type="PANTHER" id="PTHR48258:SF4">
    <property type="entry name" value="DUF4216 DOMAIN-CONTAINING PROTEIN"/>
    <property type="match status" value="1"/>
</dbReference>
<keyword evidence="4" id="KW-1185">Reference proteome</keyword>
<dbReference type="Proteomes" id="UP000836841">
    <property type="component" value="Chromosome 5"/>
</dbReference>
<evidence type="ECO:0000256" key="1">
    <source>
        <dbReference type="SAM" id="MobiDB-lite"/>
    </source>
</evidence>
<protein>
    <recommendedName>
        <fullName evidence="2">DUF4216 domain-containing protein</fullName>
    </recommendedName>
</protein>
<feature type="compositionally biased region" description="Acidic residues" evidence="1">
    <location>
        <begin position="229"/>
        <end position="249"/>
    </location>
</feature>
<dbReference type="PANTHER" id="PTHR48258">
    <property type="entry name" value="DUF4218 DOMAIN-CONTAINING PROTEIN-RELATED"/>
    <property type="match status" value="1"/>
</dbReference>
<dbReference type="Pfam" id="PF13952">
    <property type="entry name" value="DUF4216"/>
    <property type="match status" value="1"/>
</dbReference>
<evidence type="ECO:0000259" key="2">
    <source>
        <dbReference type="Pfam" id="PF13952"/>
    </source>
</evidence>
<evidence type="ECO:0000313" key="4">
    <source>
        <dbReference type="Proteomes" id="UP000836841"/>
    </source>
</evidence>